<evidence type="ECO:0000313" key="2">
    <source>
        <dbReference type="EMBL" id="KAF2243570.1"/>
    </source>
</evidence>
<evidence type="ECO:0000256" key="1">
    <source>
        <dbReference type="SAM" id="MobiDB-lite"/>
    </source>
</evidence>
<accession>A0A6A6I1W5</accession>
<keyword evidence="3" id="KW-1185">Reference proteome</keyword>
<feature type="compositionally biased region" description="Polar residues" evidence="1">
    <location>
        <begin position="132"/>
        <end position="142"/>
    </location>
</feature>
<feature type="compositionally biased region" description="Low complexity" evidence="1">
    <location>
        <begin position="82"/>
        <end position="92"/>
    </location>
</feature>
<dbReference type="Proteomes" id="UP000800094">
    <property type="component" value="Unassembled WGS sequence"/>
</dbReference>
<proteinExistence type="predicted"/>
<protein>
    <submittedName>
        <fullName evidence="2">Uncharacterized protein</fullName>
    </submittedName>
</protein>
<organism evidence="2 3">
    <name type="scientific">Trematosphaeria pertusa</name>
    <dbReference type="NCBI Taxonomy" id="390896"/>
    <lineage>
        <taxon>Eukaryota</taxon>
        <taxon>Fungi</taxon>
        <taxon>Dikarya</taxon>
        <taxon>Ascomycota</taxon>
        <taxon>Pezizomycotina</taxon>
        <taxon>Dothideomycetes</taxon>
        <taxon>Pleosporomycetidae</taxon>
        <taxon>Pleosporales</taxon>
        <taxon>Massarineae</taxon>
        <taxon>Trematosphaeriaceae</taxon>
        <taxon>Trematosphaeria</taxon>
    </lineage>
</organism>
<gene>
    <name evidence="2" type="ORF">BU26DRAFT_104423</name>
</gene>
<dbReference type="AlphaFoldDB" id="A0A6A6I1W5"/>
<dbReference type="EMBL" id="ML987204">
    <property type="protein sequence ID" value="KAF2243570.1"/>
    <property type="molecule type" value="Genomic_DNA"/>
</dbReference>
<sequence>MGEFHWGQVDGQLYTRRRARRASYCGIGKRISQWHCAWRLPSIDYTAQHFVCERLTISAITIYDPKALVLPPLSRPQRRDAPSLLASPWWPSRSPPGPPAFFLSPKGTNEKAVAARATLPRGPKDSDKIAQYSGQWLQQGHGQTFELPSGRR</sequence>
<reference evidence="2" key="1">
    <citation type="journal article" date="2020" name="Stud. Mycol.">
        <title>101 Dothideomycetes genomes: a test case for predicting lifestyles and emergence of pathogens.</title>
        <authorList>
            <person name="Haridas S."/>
            <person name="Albert R."/>
            <person name="Binder M."/>
            <person name="Bloem J."/>
            <person name="Labutti K."/>
            <person name="Salamov A."/>
            <person name="Andreopoulos B."/>
            <person name="Baker S."/>
            <person name="Barry K."/>
            <person name="Bills G."/>
            <person name="Bluhm B."/>
            <person name="Cannon C."/>
            <person name="Castanera R."/>
            <person name="Culley D."/>
            <person name="Daum C."/>
            <person name="Ezra D."/>
            <person name="Gonzalez J."/>
            <person name="Henrissat B."/>
            <person name="Kuo A."/>
            <person name="Liang C."/>
            <person name="Lipzen A."/>
            <person name="Lutzoni F."/>
            <person name="Magnuson J."/>
            <person name="Mondo S."/>
            <person name="Nolan M."/>
            <person name="Ohm R."/>
            <person name="Pangilinan J."/>
            <person name="Park H.-J."/>
            <person name="Ramirez L."/>
            <person name="Alfaro M."/>
            <person name="Sun H."/>
            <person name="Tritt A."/>
            <person name="Yoshinaga Y."/>
            <person name="Zwiers L.-H."/>
            <person name="Turgeon B."/>
            <person name="Goodwin S."/>
            <person name="Spatafora J."/>
            <person name="Crous P."/>
            <person name="Grigoriev I."/>
        </authorList>
    </citation>
    <scope>NUCLEOTIDE SEQUENCE</scope>
    <source>
        <strain evidence="2">CBS 122368</strain>
    </source>
</reference>
<feature type="region of interest" description="Disordered" evidence="1">
    <location>
        <begin position="81"/>
        <end position="152"/>
    </location>
</feature>
<name>A0A6A6I1W5_9PLEO</name>
<dbReference type="RefSeq" id="XP_033678574.1">
    <property type="nucleotide sequence ID" value="XM_033819312.1"/>
</dbReference>
<dbReference type="GeneID" id="54572642"/>
<evidence type="ECO:0000313" key="3">
    <source>
        <dbReference type="Proteomes" id="UP000800094"/>
    </source>
</evidence>